<reference evidence="2 3" key="1">
    <citation type="submission" date="2016-10" db="EMBL/GenBank/DDBJ databases">
        <title>Arsenicibacter rosenii gen. nov., sp. nov., an efficient arsenic-methylating bacterium isolated from an arsenic-contaminated paddy soil.</title>
        <authorList>
            <person name="Huang K."/>
        </authorList>
    </citation>
    <scope>NUCLEOTIDE SEQUENCE [LARGE SCALE GENOMIC DNA]</scope>
    <source>
        <strain evidence="2 3">SM-1</strain>
    </source>
</reference>
<evidence type="ECO:0000256" key="1">
    <source>
        <dbReference type="SAM" id="MobiDB-lite"/>
    </source>
</evidence>
<dbReference type="Proteomes" id="UP000181790">
    <property type="component" value="Unassembled WGS sequence"/>
</dbReference>
<name>A0A1S2VM45_9BACT</name>
<protein>
    <submittedName>
        <fullName evidence="2">Uncharacterized protein</fullName>
    </submittedName>
</protein>
<dbReference type="AlphaFoldDB" id="A0A1S2VM45"/>
<evidence type="ECO:0000313" key="3">
    <source>
        <dbReference type="Proteomes" id="UP000181790"/>
    </source>
</evidence>
<organism evidence="2 3">
    <name type="scientific">Arsenicibacter rosenii</name>
    <dbReference type="NCBI Taxonomy" id="1750698"/>
    <lineage>
        <taxon>Bacteria</taxon>
        <taxon>Pseudomonadati</taxon>
        <taxon>Bacteroidota</taxon>
        <taxon>Cytophagia</taxon>
        <taxon>Cytophagales</taxon>
        <taxon>Spirosomataceae</taxon>
        <taxon>Arsenicibacter</taxon>
    </lineage>
</organism>
<dbReference type="EMBL" id="MORL01000003">
    <property type="protein sequence ID" value="OIN59824.1"/>
    <property type="molecule type" value="Genomic_DNA"/>
</dbReference>
<keyword evidence="3" id="KW-1185">Reference proteome</keyword>
<evidence type="ECO:0000313" key="2">
    <source>
        <dbReference type="EMBL" id="OIN59824.1"/>
    </source>
</evidence>
<comment type="caution">
    <text evidence="2">The sequence shown here is derived from an EMBL/GenBank/DDBJ whole genome shotgun (WGS) entry which is preliminary data.</text>
</comment>
<dbReference type="RefSeq" id="WP_071502625.1">
    <property type="nucleotide sequence ID" value="NZ_MORL01000003.1"/>
</dbReference>
<sequence>MQIEETKESLKRNWDFLSPEQIADLEARGVIENVVDATFNSRVIGNNYSGNANTRRVYVFGPHSEENIVGEAKPFRSISSLNPVNMHGVAGYLVQNEPAIQAALIEQNGGTFPAILDPVIPEPPVEPEEPVEPEPETETPQ</sequence>
<proteinExistence type="predicted"/>
<gene>
    <name evidence="2" type="ORF">BLX24_08170</name>
</gene>
<accession>A0A1S2VM45</accession>
<dbReference type="OrthoDB" id="970317at2"/>
<feature type="compositionally biased region" description="Acidic residues" evidence="1">
    <location>
        <begin position="125"/>
        <end position="141"/>
    </location>
</feature>
<feature type="region of interest" description="Disordered" evidence="1">
    <location>
        <begin position="118"/>
        <end position="141"/>
    </location>
</feature>